<name>A0A7N4PPV5_SARHA</name>
<dbReference type="GeneTree" id="ENSGT00550000074943"/>
<dbReference type="GO" id="GO:0046856">
    <property type="term" value="P:phosphatidylinositol dephosphorylation"/>
    <property type="evidence" value="ECO:0007669"/>
    <property type="project" value="InterPro"/>
</dbReference>
<dbReference type="PROSITE" id="PS50275">
    <property type="entry name" value="SAC"/>
    <property type="match status" value="1"/>
</dbReference>
<evidence type="ECO:0000259" key="6">
    <source>
        <dbReference type="PROSITE" id="PS50275"/>
    </source>
</evidence>
<evidence type="ECO:0000256" key="5">
    <source>
        <dbReference type="SAM" id="Phobius"/>
    </source>
</evidence>
<evidence type="ECO:0000313" key="7">
    <source>
        <dbReference type="Ensembl" id="ENSSHAP00000041749.1"/>
    </source>
</evidence>
<evidence type="ECO:0000256" key="3">
    <source>
        <dbReference type="ARBA" id="ARBA00023136"/>
    </source>
</evidence>
<reference evidence="7 8" key="1">
    <citation type="journal article" date="2011" name="Proc. Natl. Acad. Sci. U.S.A.">
        <title>Genetic diversity and population structure of the endangered marsupial Sarcophilus harrisii (Tasmanian devil).</title>
        <authorList>
            <person name="Miller W."/>
            <person name="Hayes V.M."/>
            <person name="Ratan A."/>
            <person name="Petersen D.C."/>
            <person name="Wittekindt N.E."/>
            <person name="Miller J."/>
            <person name="Walenz B."/>
            <person name="Knight J."/>
            <person name="Qi J."/>
            <person name="Zhao F."/>
            <person name="Wang Q."/>
            <person name="Bedoya-Reina O.C."/>
            <person name="Katiyar N."/>
            <person name="Tomsho L.P."/>
            <person name="Kasson L.M."/>
            <person name="Hardie R.A."/>
            <person name="Woodbridge P."/>
            <person name="Tindall E.A."/>
            <person name="Bertelsen M.F."/>
            <person name="Dixon D."/>
            <person name="Pyecroft S."/>
            <person name="Helgen K.M."/>
            <person name="Lesk A.M."/>
            <person name="Pringle T.H."/>
            <person name="Patterson N."/>
            <person name="Zhang Y."/>
            <person name="Kreiss A."/>
            <person name="Woods G.M."/>
            <person name="Jones M.E."/>
            <person name="Schuster S.C."/>
        </authorList>
    </citation>
    <scope>NUCLEOTIDE SEQUENCE [LARGE SCALE GENOMIC DNA]</scope>
</reference>
<evidence type="ECO:0000313" key="8">
    <source>
        <dbReference type="Proteomes" id="UP000007648"/>
    </source>
</evidence>
<organism evidence="7 8">
    <name type="scientific">Sarcophilus harrisii</name>
    <name type="common">Tasmanian devil</name>
    <name type="synonym">Sarcophilus laniarius</name>
    <dbReference type="NCBI Taxonomy" id="9305"/>
    <lineage>
        <taxon>Eukaryota</taxon>
        <taxon>Metazoa</taxon>
        <taxon>Chordata</taxon>
        <taxon>Craniata</taxon>
        <taxon>Vertebrata</taxon>
        <taxon>Euteleostomi</taxon>
        <taxon>Mammalia</taxon>
        <taxon>Metatheria</taxon>
        <taxon>Dasyuromorphia</taxon>
        <taxon>Dasyuridae</taxon>
        <taxon>Sarcophilus</taxon>
    </lineage>
</organism>
<reference evidence="7" key="3">
    <citation type="submission" date="2025-09" db="UniProtKB">
        <authorList>
            <consortium name="Ensembl"/>
        </authorList>
    </citation>
    <scope>IDENTIFICATION</scope>
</reference>
<proteinExistence type="predicted"/>
<dbReference type="InterPro" id="IPR002013">
    <property type="entry name" value="SAC_dom"/>
</dbReference>
<dbReference type="Proteomes" id="UP000007648">
    <property type="component" value="Unassembled WGS sequence"/>
</dbReference>
<dbReference type="InterPro" id="IPR043573">
    <property type="entry name" value="Fig4-like"/>
</dbReference>
<feature type="compositionally biased region" description="Acidic residues" evidence="4">
    <location>
        <begin position="718"/>
        <end position="730"/>
    </location>
</feature>
<dbReference type="AlphaFoldDB" id="A0A7N4PPV5"/>
<keyword evidence="5" id="KW-1133">Transmembrane helix</keyword>
<keyword evidence="5" id="KW-0812">Transmembrane</keyword>
<evidence type="ECO:0000256" key="4">
    <source>
        <dbReference type="SAM" id="MobiDB-lite"/>
    </source>
</evidence>
<feature type="transmembrane region" description="Helical" evidence="5">
    <location>
        <begin position="84"/>
        <end position="107"/>
    </location>
</feature>
<feature type="region of interest" description="Disordered" evidence="4">
    <location>
        <begin position="661"/>
        <end position="752"/>
    </location>
</feature>
<dbReference type="PANTHER" id="PTHR45738:SF5">
    <property type="entry name" value="POLYPHOSPHOINOSITIDE PHOSPHATASE"/>
    <property type="match status" value="1"/>
</dbReference>
<keyword evidence="8" id="KW-1185">Reference proteome</keyword>
<comment type="subcellular location">
    <subcellularLocation>
        <location evidence="1">Endomembrane system</location>
    </subcellularLocation>
</comment>
<dbReference type="Ensembl" id="ENSSHAT00000033011.1">
    <property type="protein sequence ID" value="ENSSHAP00000041749.1"/>
    <property type="gene ID" value="ENSSHAG00000006252.2"/>
</dbReference>
<feature type="domain" description="SAC" evidence="6">
    <location>
        <begin position="153"/>
        <end position="507"/>
    </location>
</feature>
<dbReference type="Pfam" id="PF02383">
    <property type="entry name" value="Syja_N"/>
    <property type="match status" value="1"/>
</dbReference>
<reference evidence="7" key="2">
    <citation type="submission" date="2025-08" db="UniProtKB">
        <authorList>
            <consortium name="Ensembl"/>
        </authorList>
    </citation>
    <scope>IDENTIFICATION</scope>
</reference>
<gene>
    <name evidence="7" type="primary">FIG4</name>
</gene>
<protein>
    <submittedName>
        <fullName evidence="7">FIG4 phosphoinositide 5-phosphatase</fullName>
    </submittedName>
</protein>
<sequence length="867" mass="99294">MPTAAPIISSVQKLVLYETRARYFLVGSNHAETKYRVLKIDRTEPKDLVIIDDKHVYTQQEVRELLGRLDLGNRTKMGQKGSSGLFRAVSAFGIVGFVRFLEGYYIILITKRRKMADIGGHAIYKIEDTNMIYIPNDSVRVTHPDEARYLRIFQNVDLSSNFYFSYSYDLSHSLQYNLTVLRMPLEMLKTETAQTRQESFDIFEDEGLITQGGSGVFGICSEPYMKYVWNGELLDIIKNTIHRDWLLYIIHGFCGQSKLLIYGRPVYVTLIARRSSKFAGTRFLKRGANCEGDVANEVETEQILCDASVMSFTAGSYSSYVQVRGSVPLYWSQDISTMMPKPPITLDQADPFAHIAALHFDQMFQRFGSPIIILNLVKEREKRKHERILSEELVAAVTYLNQFLPPEHSIVYIPWDMAKYTKRWNELGGCVVPTGRLQTGVLRTNCVDCLDRTNTAQFMVGKCALAYQLYSLGLIDKPNLQFDTDAVRLFEELYEDHGDTLSLQYGGSQLVHRVKTYRKIAPWTQHSKDIMQTLSRYYSNAFSDADRQDSINLFLGVFHPTEGKPHLWELPTDFYLHHKNTMRLSQTRRSYTDWLTPGVINHLPLPYDEVTCVENRKKLIVKKFHKYEEEIDIHSEFFRPYELSSFDDTFCLAMTSSARDFMPKNVGIDPSPFTVRKPDETGKSVLGNKSNREETVLQRKTAASAPPPPNEEAVSSSSEDDSGTDREDEGSVSQRSTPVKMTDAGDSTKVTENLVQPMKDVYGINLSDVPSEEDLSVYTRFVQLGQHQHKQDKSNQQHCSKHLDGVIKLTHISSFSQDNIYEVQPPRVDRKSTEIFQAHIQASKGIMQALGKEDISMYREYIRNRYM</sequence>
<accession>A0A7N4PPV5</accession>
<keyword evidence="3 5" id="KW-0472">Membrane</keyword>
<evidence type="ECO:0000256" key="1">
    <source>
        <dbReference type="ARBA" id="ARBA00004308"/>
    </source>
</evidence>
<dbReference type="GO" id="GO:0012505">
    <property type="term" value="C:endomembrane system"/>
    <property type="evidence" value="ECO:0007669"/>
    <property type="project" value="UniProtKB-SubCell"/>
</dbReference>
<dbReference type="PANTHER" id="PTHR45738">
    <property type="entry name" value="POLYPHOSPHOINOSITIDE PHOSPHATASE"/>
    <property type="match status" value="1"/>
</dbReference>
<evidence type="ECO:0000256" key="2">
    <source>
        <dbReference type="ARBA" id="ARBA00022801"/>
    </source>
</evidence>
<keyword evidence="2" id="KW-0378">Hydrolase</keyword>
<dbReference type="GO" id="GO:0043813">
    <property type="term" value="F:phosphatidylinositol-3,5-bisphosphate 5-phosphatase activity"/>
    <property type="evidence" value="ECO:0007669"/>
    <property type="project" value="InterPro"/>
</dbReference>